<proteinExistence type="predicted"/>
<evidence type="ECO:0000256" key="1">
    <source>
        <dbReference type="SAM" id="MobiDB-lite"/>
    </source>
</evidence>
<dbReference type="AlphaFoldDB" id="A0A9P7Q1Q1"/>
<feature type="region of interest" description="Disordered" evidence="1">
    <location>
        <begin position="110"/>
        <end position="136"/>
    </location>
</feature>
<protein>
    <submittedName>
        <fullName evidence="2">Uncharacterized protein</fullName>
    </submittedName>
</protein>
<reference evidence="2 3" key="1">
    <citation type="journal article" date="2020" name="bioRxiv">
        <title>Whole genome comparisons of ergot fungi reveals the divergence and evolution of species within the genus Claviceps are the result of varying mechanisms driving genome evolution and host range expansion.</title>
        <authorList>
            <person name="Wyka S.A."/>
            <person name="Mondo S.J."/>
            <person name="Liu M."/>
            <person name="Dettman J."/>
            <person name="Nalam V."/>
            <person name="Broders K.D."/>
        </authorList>
    </citation>
    <scope>NUCLEOTIDE SEQUENCE [LARGE SCALE GENOMIC DNA]</scope>
    <source>
        <strain evidence="2 3">LM576</strain>
    </source>
</reference>
<organism evidence="2 3">
    <name type="scientific">Claviceps humidiphila</name>
    <dbReference type="NCBI Taxonomy" id="1294629"/>
    <lineage>
        <taxon>Eukaryota</taxon>
        <taxon>Fungi</taxon>
        <taxon>Dikarya</taxon>
        <taxon>Ascomycota</taxon>
        <taxon>Pezizomycotina</taxon>
        <taxon>Sordariomycetes</taxon>
        <taxon>Hypocreomycetidae</taxon>
        <taxon>Hypocreales</taxon>
        <taxon>Clavicipitaceae</taxon>
        <taxon>Claviceps</taxon>
    </lineage>
</organism>
<evidence type="ECO:0000313" key="2">
    <source>
        <dbReference type="EMBL" id="KAG6115877.1"/>
    </source>
</evidence>
<name>A0A9P7Q1Q1_9HYPO</name>
<gene>
    <name evidence="2" type="ORF">E4U13_002393</name>
</gene>
<keyword evidence="3" id="KW-1185">Reference proteome</keyword>
<feature type="region of interest" description="Disordered" evidence="1">
    <location>
        <begin position="164"/>
        <end position="194"/>
    </location>
</feature>
<feature type="compositionally biased region" description="Basic and acidic residues" evidence="1">
    <location>
        <begin position="179"/>
        <end position="190"/>
    </location>
</feature>
<dbReference type="EMBL" id="SRQM01000201">
    <property type="protein sequence ID" value="KAG6115877.1"/>
    <property type="molecule type" value="Genomic_DNA"/>
</dbReference>
<dbReference type="Proteomes" id="UP000732380">
    <property type="component" value="Unassembled WGS sequence"/>
</dbReference>
<comment type="caution">
    <text evidence="2">The sequence shown here is derived from an EMBL/GenBank/DDBJ whole genome shotgun (WGS) entry which is preliminary data.</text>
</comment>
<sequence length="215" mass="23103">MGGEHGRRDDPDIGTMSCTEGKEGLDTCSGGAHNCTQGLWNVASCCWSLPTGAHAQPPPARSWLQPTTLTFNRGTSGQQALRQLVRGPFWPFSSNKGRQRSMAVLGCEGAASSTSLSPGRQGHQRDAGPCSSLDHPDHSSARLLSPIWRWAAWQPPLLPTPLAHGLGPRRSVEGSASMKQHEKAERHRSQSEIVMGSHGNSWAAWTSPGRVLARS</sequence>
<evidence type="ECO:0000313" key="3">
    <source>
        <dbReference type="Proteomes" id="UP000732380"/>
    </source>
</evidence>
<accession>A0A9P7Q1Q1</accession>